<dbReference type="Proteomes" id="UP000634780">
    <property type="component" value="Unassembled WGS sequence"/>
</dbReference>
<evidence type="ECO:0000313" key="4">
    <source>
        <dbReference type="Proteomes" id="UP000634780"/>
    </source>
</evidence>
<dbReference type="SUPFAM" id="SSF51735">
    <property type="entry name" value="NAD(P)-binding Rossmann-fold domains"/>
    <property type="match status" value="1"/>
</dbReference>
<feature type="region of interest" description="Disordered" evidence="1">
    <location>
        <begin position="350"/>
        <end position="372"/>
    </location>
</feature>
<comment type="caution">
    <text evidence="3">The sequence shown here is derived from an EMBL/GenBank/DDBJ whole genome shotgun (WGS) entry which is preliminary data.</text>
</comment>
<name>A0ABS0XEY4_9ACTN</name>
<keyword evidence="4" id="KW-1185">Reference proteome</keyword>
<gene>
    <name evidence="3" type="ORF">JGB26_32550</name>
</gene>
<dbReference type="InterPro" id="IPR000683">
    <property type="entry name" value="Gfo/Idh/MocA-like_OxRdtase_N"/>
</dbReference>
<dbReference type="InterPro" id="IPR036291">
    <property type="entry name" value="NAD(P)-bd_dom_sf"/>
</dbReference>
<sequence>MSARTHVCIVGYGVAGQLHHRLLGGLGVRVSVVDPAAARLAPSLPAYARIEDVPRHPPVDVWSVCTPTAAHVETAAAVLDRDPSARLLVEKPVCRSWEAPDLSALLAKYDESRLVVMDQYAHATAPDILRAAREEWAPGHPIDAVRVAFGKDRRADIASGRFVDRDYGVFGYEWLHMLALLGTVLPPAVHDRYLATDPGCHDLGVAHEPELTSVAAHDRTRPPGGPAVELYSTIVGPHAGPGCPAPAWYPRTATGAESRQRLVRVDAGPVSFRLDLDPVGLPGGTPLPRNTHRLTMRRAEGAREWLIHDSPMENALRWALSTLFAPGPRSAPDLRGIARISRLADRARAQEQLPVGAPSPVLRTPTVEVNPS</sequence>
<proteinExistence type="predicted"/>
<evidence type="ECO:0000256" key="1">
    <source>
        <dbReference type="SAM" id="MobiDB-lite"/>
    </source>
</evidence>
<dbReference type="EMBL" id="JAEKOZ010000029">
    <property type="protein sequence ID" value="MBJ3811767.1"/>
    <property type="molecule type" value="Genomic_DNA"/>
</dbReference>
<accession>A0ABS0XEY4</accession>
<reference evidence="3 4" key="1">
    <citation type="submission" date="2020-12" db="EMBL/GenBank/DDBJ databases">
        <title>Streptomyces typhae sp. nov., a novel endophytic actinomycete isolated from the root of cattail pollen (Typha angustifolia L.).</title>
        <authorList>
            <person name="Peng C."/>
            <person name="Liu C."/>
        </authorList>
    </citation>
    <scope>NUCLEOTIDE SEQUENCE [LARGE SCALE GENOMIC DNA]</scope>
    <source>
        <strain evidence="3 4">JCM 4753</strain>
    </source>
</reference>
<evidence type="ECO:0000259" key="2">
    <source>
        <dbReference type="Pfam" id="PF01408"/>
    </source>
</evidence>
<dbReference type="RefSeq" id="WP_190120191.1">
    <property type="nucleotide sequence ID" value="NZ_BMVR01000021.1"/>
</dbReference>
<organism evidence="3 4">
    <name type="scientific">Streptomyces flavofungini</name>
    <dbReference type="NCBI Taxonomy" id="68200"/>
    <lineage>
        <taxon>Bacteria</taxon>
        <taxon>Bacillati</taxon>
        <taxon>Actinomycetota</taxon>
        <taxon>Actinomycetes</taxon>
        <taxon>Kitasatosporales</taxon>
        <taxon>Streptomycetaceae</taxon>
        <taxon>Streptomyces</taxon>
    </lineage>
</organism>
<dbReference type="Gene3D" id="3.40.50.720">
    <property type="entry name" value="NAD(P)-binding Rossmann-like Domain"/>
    <property type="match status" value="1"/>
</dbReference>
<protein>
    <submittedName>
        <fullName evidence="3">Gfo/Idh/MocA family oxidoreductase</fullName>
    </submittedName>
</protein>
<evidence type="ECO:0000313" key="3">
    <source>
        <dbReference type="EMBL" id="MBJ3811767.1"/>
    </source>
</evidence>
<dbReference type="Pfam" id="PF01408">
    <property type="entry name" value="GFO_IDH_MocA"/>
    <property type="match status" value="1"/>
</dbReference>
<feature type="domain" description="Gfo/Idh/MocA-like oxidoreductase N-terminal" evidence="2">
    <location>
        <begin position="6"/>
        <end position="101"/>
    </location>
</feature>